<evidence type="ECO:0000313" key="3">
    <source>
        <dbReference type="Proteomes" id="UP000295658"/>
    </source>
</evidence>
<sequence>MGSFPYYKTLDEFQLQEQPSLTKRQFHQLRELSWLDQLFNLILLGPPGVGKTHLAIGLGIEAIHQGYKVTFITMES</sequence>
<name>A0A4R1QH34_9BACL</name>
<dbReference type="Proteomes" id="UP000295658">
    <property type="component" value="Unassembled WGS sequence"/>
</dbReference>
<dbReference type="InterPro" id="IPR027417">
    <property type="entry name" value="P-loop_NTPase"/>
</dbReference>
<dbReference type="InterPro" id="IPR002611">
    <property type="entry name" value="IstB_ATP-bd"/>
</dbReference>
<comment type="caution">
    <text evidence="2">The sequence shown here is derived from an EMBL/GenBank/DDBJ whole genome shotgun (WGS) entry which is preliminary data.</text>
</comment>
<protein>
    <submittedName>
        <fullName evidence="2">IstB-like ATP binding protein</fullName>
    </submittedName>
</protein>
<dbReference type="CDD" id="cd00009">
    <property type="entry name" value="AAA"/>
    <property type="match status" value="1"/>
</dbReference>
<proteinExistence type="predicted"/>
<feature type="domain" description="IstB-like ATP-binding" evidence="1">
    <location>
        <begin position="1"/>
        <end position="74"/>
    </location>
</feature>
<organism evidence="2 3">
    <name type="scientific">Thermolongibacillus altinsuensis</name>
    <dbReference type="NCBI Taxonomy" id="575256"/>
    <lineage>
        <taxon>Bacteria</taxon>
        <taxon>Bacillati</taxon>
        <taxon>Bacillota</taxon>
        <taxon>Bacilli</taxon>
        <taxon>Bacillales</taxon>
        <taxon>Anoxybacillaceae</taxon>
        <taxon>Thermolongibacillus</taxon>
    </lineage>
</organism>
<dbReference type="EMBL" id="SLUL01000002">
    <property type="protein sequence ID" value="TCL52848.1"/>
    <property type="molecule type" value="Genomic_DNA"/>
</dbReference>
<evidence type="ECO:0000259" key="1">
    <source>
        <dbReference type="Pfam" id="PF01695"/>
    </source>
</evidence>
<evidence type="ECO:0000313" key="2">
    <source>
        <dbReference type="EMBL" id="TCL52848.1"/>
    </source>
</evidence>
<accession>A0A4R1QH34</accession>
<dbReference type="GO" id="GO:0005524">
    <property type="term" value="F:ATP binding"/>
    <property type="evidence" value="ECO:0007669"/>
    <property type="project" value="InterPro"/>
</dbReference>
<dbReference type="Pfam" id="PF01695">
    <property type="entry name" value="IstB_IS21"/>
    <property type="match status" value="1"/>
</dbReference>
<keyword evidence="3" id="KW-1185">Reference proteome</keyword>
<dbReference type="AlphaFoldDB" id="A0A4R1QH34"/>
<dbReference type="Gene3D" id="3.40.50.300">
    <property type="entry name" value="P-loop containing nucleotide triphosphate hydrolases"/>
    <property type="match status" value="1"/>
</dbReference>
<gene>
    <name evidence="2" type="ORF">EDD69_102255</name>
</gene>
<reference evidence="2 3" key="1">
    <citation type="submission" date="2019-03" db="EMBL/GenBank/DDBJ databases">
        <title>Genomic Encyclopedia of Type Strains, Phase IV (KMG-IV): sequencing the most valuable type-strain genomes for metagenomic binning, comparative biology and taxonomic classification.</title>
        <authorList>
            <person name="Goeker M."/>
        </authorList>
    </citation>
    <scope>NUCLEOTIDE SEQUENCE [LARGE SCALE GENOMIC DNA]</scope>
    <source>
        <strain evidence="2 3">DSM 24979</strain>
    </source>
</reference>
<dbReference type="SUPFAM" id="SSF52540">
    <property type="entry name" value="P-loop containing nucleoside triphosphate hydrolases"/>
    <property type="match status" value="1"/>
</dbReference>